<dbReference type="RefSeq" id="WP_310536335.1">
    <property type="nucleotide sequence ID" value="NZ_BAAAOC010000093.1"/>
</dbReference>
<comment type="caution">
    <text evidence="2">The sequence shown here is derived from an EMBL/GenBank/DDBJ whole genome shotgun (WGS) entry which is preliminary data.</text>
</comment>
<evidence type="ECO:0008006" key="4">
    <source>
        <dbReference type="Google" id="ProtNLM"/>
    </source>
</evidence>
<dbReference type="EMBL" id="JAVKGT010000004">
    <property type="protein sequence ID" value="MDR5710947.1"/>
    <property type="molecule type" value="Genomic_DNA"/>
</dbReference>
<organism evidence="2 3">
    <name type="scientific">Nesterenkonia flava</name>
    <dbReference type="NCBI Taxonomy" id="469799"/>
    <lineage>
        <taxon>Bacteria</taxon>
        <taxon>Bacillati</taxon>
        <taxon>Actinomycetota</taxon>
        <taxon>Actinomycetes</taxon>
        <taxon>Micrococcales</taxon>
        <taxon>Micrococcaceae</taxon>
        <taxon>Nesterenkonia</taxon>
    </lineage>
</organism>
<evidence type="ECO:0000313" key="2">
    <source>
        <dbReference type="EMBL" id="MDR5710947.1"/>
    </source>
</evidence>
<keyword evidence="3" id="KW-1185">Reference proteome</keyword>
<evidence type="ECO:0000313" key="3">
    <source>
        <dbReference type="Proteomes" id="UP001260872"/>
    </source>
</evidence>
<accession>A0ABU1FRS5</accession>
<evidence type="ECO:0000256" key="1">
    <source>
        <dbReference type="SAM" id="Phobius"/>
    </source>
</evidence>
<dbReference type="Proteomes" id="UP001260872">
    <property type="component" value="Unassembled WGS sequence"/>
</dbReference>
<protein>
    <recommendedName>
        <fullName evidence="4">DUF3989 domain-containing protein</fullName>
    </recommendedName>
</protein>
<name>A0ABU1FRS5_9MICC</name>
<keyword evidence="1" id="KW-0472">Membrane</keyword>
<keyword evidence="1" id="KW-0812">Transmembrane</keyword>
<proteinExistence type="predicted"/>
<keyword evidence="1" id="KW-1133">Transmembrane helix</keyword>
<sequence>MIDYDQQILESVAVRRNRLLRALLFSDQRRIRRYDDGIKQILISAVVAAVLCAGCVGFSFLTDMFADYQQQRNPVPVQAPPTSTEAVEP</sequence>
<reference evidence="3" key="1">
    <citation type="submission" date="2023-07" db="EMBL/GenBank/DDBJ databases">
        <title>Description of three actinobacteria isolated from air of manufacturing shop in a pharmaceutical factory.</title>
        <authorList>
            <person name="Zhang D.-F."/>
        </authorList>
    </citation>
    <scope>NUCLEOTIDE SEQUENCE [LARGE SCALE GENOMIC DNA]</scope>
    <source>
        <strain evidence="3">CCTCC AB 207010</strain>
    </source>
</reference>
<feature type="transmembrane region" description="Helical" evidence="1">
    <location>
        <begin position="41"/>
        <end position="61"/>
    </location>
</feature>
<gene>
    <name evidence="2" type="ORF">RH857_02160</name>
</gene>